<comment type="similarity">
    <text evidence="1">Belongs to the PC-esterase family. TBL subfamily.</text>
</comment>
<dbReference type="Proteomes" id="UP000436088">
    <property type="component" value="Unassembled WGS sequence"/>
</dbReference>
<dbReference type="InterPro" id="IPR026057">
    <property type="entry name" value="TBL_C"/>
</dbReference>
<proteinExistence type="inferred from homology"/>
<reference evidence="3" key="1">
    <citation type="submission" date="2019-09" db="EMBL/GenBank/DDBJ databases">
        <title>Draft genome information of white flower Hibiscus syriacus.</title>
        <authorList>
            <person name="Kim Y.-M."/>
        </authorList>
    </citation>
    <scope>NUCLEOTIDE SEQUENCE [LARGE SCALE GENOMIC DNA]</scope>
    <source>
        <strain evidence="3">YM2019G1</strain>
    </source>
</reference>
<dbReference type="EMBL" id="VEPZ02001236">
    <property type="protein sequence ID" value="KAE8684781.1"/>
    <property type="molecule type" value="Genomic_DNA"/>
</dbReference>
<dbReference type="InterPro" id="IPR029962">
    <property type="entry name" value="TBL"/>
</dbReference>
<evidence type="ECO:0000256" key="1">
    <source>
        <dbReference type="ARBA" id="ARBA00007727"/>
    </source>
</evidence>
<dbReference type="Pfam" id="PF13839">
    <property type="entry name" value="PC-Esterase"/>
    <property type="match status" value="1"/>
</dbReference>
<dbReference type="PANTHER" id="PTHR32285">
    <property type="entry name" value="PROTEIN TRICHOME BIREFRINGENCE-LIKE 9-RELATED"/>
    <property type="match status" value="1"/>
</dbReference>
<comment type="caution">
    <text evidence="3">The sequence shown here is derived from an EMBL/GenBank/DDBJ whole genome shotgun (WGS) entry which is preliminary data.</text>
</comment>
<evidence type="ECO:0000259" key="2">
    <source>
        <dbReference type="Pfam" id="PF13839"/>
    </source>
</evidence>
<organism evidence="3 4">
    <name type="scientific">Hibiscus syriacus</name>
    <name type="common">Rose of Sharon</name>
    <dbReference type="NCBI Taxonomy" id="106335"/>
    <lineage>
        <taxon>Eukaryota</taxon>
        <taxon>Viridiplantae</taxon>
        <taxon>Streptophyta</taxon>
        <taxon>Embryophyta</taxon>
        <taxon>Tracheophyta</taxon>
        <taxon>Spermatophyta</taxon>
        <taxon>Magnoliopsida</taxon>
        <taxon>eudicotyledons</taxon>
        <taxon>Gunneridae</taxon>
        <taxon>Pentapetalae</taxon>
        <taxon>rosids</taxon>
        <taxon>malvids</taxon>
        <taxon>Malvales</taxon>
        <taxon>Malvaceae</taxon>
        <taxon>Malvoideae</taxon>
        <taxon>Hibiscus</taxon>
    </lineage>
</organism>
<evidence type="ECO:0000313" key="4">
    <source>
        <dbReference type="Proteomes" id="UP000436088"/>
    </source>
</evidence>
<dbReference type="GO" id="GO:0005794">
    <property type="term" value="C:Golgi apparatus"/>
    <property type="evidence" value="ECO:0007669"/>
    <property type="project" value="TreeGrafter"/>
</dbReference>
<accession>A0A6A2YYU6</accession>
<feature type="domain" description="Trichome birefringence-like C-terminal" evidence="2">
    <location>
        <begin position="155"/>
        <end position="282"/>
    </location>
</feature>
<gene>
    <name evidence="3" type="ORF">F3Y22_tig00111105pilonHSYRG00417</name>
</gene>
<keyword evidence="4" id="KW-1185">Reference proteome</keyword>
<dbReference type="AlphaFoldDB" id="A0A6A2YYU6"/>
<protein>
    <submittedName>
        <fullName evidence="3">CAX-interacting protein 2</fullName>
    </submittedName>
</protein>
<name>A0A6A2YYU6_HIBSY</name>
<evidence type="ECO:0000313" key="3">
    <source>
        <dbReference type="EMBL" id="KAE8684781.1"/>
    </source>
</evidence>
<sequence length="294" mass="32836">MSFAASPSTMMMKAYRGKLPLSVITVILCAFAFIPLLYTERLTFISSNPILKSKPCARRDAVVKPSDHKTVEENLENTESTTGSTLKSVILLEGSVCSTALSSHCTTILVVRTWTGNTLASKMVALISTTITGSDSPTTATCLDLIQNVHLESFEAKGFSLRKRIVEVDSVAKHSKHWEGADILAFNTYVWWMNGLRLKHCKNRWGSFANGEEGYSELDTPVPYQIGLKTWANWIDSTINPNKTRVFFTTISPIHTRSDDWAKNNGLKCFNETKPVMKKMWRSGRSEDWGKNNG</sequence>
<dbReference type="GO" id="GO:0016413">
    <property type="term" value="F:O-acetyltransferase activity"/>
    <property type="evidence" value="ECO:0007669"/>
    <property type="project" value="InterPro"/>
</dbReference>
<dbReference type="PANTHER" id="PTHR32285:SF7">
    <property type="entry name" value="PROTEIN TRICHOME BIREFRINGENCE-LIKE 3"/>
    <property type="match status" value="1"/>
</dbReference>